<reference evidence="3 4" key="1">
    <citation type="submission" date="2019-10" db="EMBL/GenBank/DDBJ databases">
        <authorList>
            <person name="Palmer J.M."/>
        </authorList>
    </citation>
    <scope>NUCLEOTIDE SEQUENCE [LARGE SCALE GENOMIC DNA]</scope>
    <source>
        <strain evidence="3 4">TWF730</strain>
    </source>
</reference>
<evidence type="ECO:0000313" key="4">
    <source>
        <dbReference type="Proteomes" id="UP001373714"/>
    </source>
</evidence>
<sequence length="333" mass="37349">MSPVKNLPSCFLAFILCSAANVGFALSSGLLPSTSGQPQRENHLDKHPIGGDDQEPISKPQQDAFSSPGSSSEGVAIVDWKSYVDASRYNFALNNWQSLKNDPNMIERYGGDGPSVENMPRVLCLVDSSPLGSDRGEALKTYGCTWDQVHNPDPSQRWHIRYTYLSDNEGSVDGSPKWAASFRNNETERCIRADHDINRQPNKIARRANTVELFRSKKIVPGKCSTDKNSTTNLNFEIQRCTNSQDAASGEDETNEIFRNWSLCIYPSRRSLEYGEGDDWLPQNPCPSPNFQENLLHALDRPSLVEWGCGQNTWYLPTQALSVDKIEGEWNWL</sequence>
<feature type="signal peptide" evidence="2">
    <location>
        <begin position="1"/>
        <end position="25"/>
    </location>
</feature>
<evidence type="ECO:0000256" key="1">
    <source>
        <dbReference type="SAM" id="MobiDB-lite"/>
    </source>
</evidence>
<dbReference type="AlphaFoldDB" id="A0AAV9UKA5"/>
<evidence type="ECO:0000313" key="3">
    <source>
        <dbReference type="EMBL" id="KAK6343549.1"/>
    </source>
</evidence>
<feature type="compositionally biased region" description="Basic and acidic residues" evidence="1">
    <location>
        <begin position="40"/>
        <end position="50"/>
    </location>
</feature>
<gene>
    <name evidence="3" type="ORF">TWF730_011139</name>
</gene>
<feature type="compositionally biased region" description="Polar residues" evidence="1">
    <location>
        <begin position="59"/>
        <end position="73"/>
    </location>
</feature>
<keyword evidence="2" id="KW-0732">Signal</keyword>
<organism evidence="3 4">
    <name type="scientific">Orbilia blumenaviensis</name>
    <dbReference type="NCBI Taxonomy" id="1796055"/>
    <lineage>
        <taxon>Eukaryota</taxon>
        <taxon>Fungi</taxon>
        <taxon>Dikarya</taxon>
        <taxon>Ascomycota</taxon>
        <taxon>Pezizomycotina</taxon>
        <taxon>Orbiliomycetes</taxon>
        <taxon>Orbiliales</taxon>
        <taxon>Orbiliaceae</taxon>
        <taxon>Orbilia</taxon>
    </lineage>
</organism>
<proteinExistence type="predicted"/>
<name>A0AAV9UKA5_9PEZI</name>
<feature type="region of interest" description="Disordered" evidence="1">
    <location>
        <begin position="33"/>
        <end position="73"/>
    </location>
</feature>
<dbReference type="EMBL" id="JAVHNS010000009">
    <property type="protein sequence ID" value="KAK6343549.1"/>
    <property type="molecule type" value="Genomic_DNA"/>
</dbReference>
<keyword evidence="4" id="KW-1185">Reference proteome</keyword>
<dbReference type="Proteomes" id="UP001373714">
    <property type="component" value="Unassembled WGS sequence"/>
</dbReference>
<evidence type="ECO:0000256" key="2">
    <source>
        <dbReference type="SAM" id="SignalP"/>
    </source>
</evidence>
<protein>
    <recommendedName>
        <fullName evidence="5">Secreted protein</fullName>
    </recommendedName>
</protein>
<comment type="caution">
    <text evidence="3">The sequence shown here is derived from an EMBL/GenBank/DDBJ whole genome shotgun (WGS) entry which is preliminary data.</text>
</comment>
<accession>A0AAV9UKA5</accession>
<feature type="chain" id="PRO_5043384622" description="Secreted protein" evidence="2">
    <location>
        <begin position="26"/>
        <end position="333"/>
    </location>
</feature>
<evidence type="ECO:0008006" key="5">
    <source>
        <dbReference type="Google" id="ProtNLM"/>
    </source>
</evidence>